<dbReference type="EMBL" id="CP019646">
    <property type="protein sequence ID" value="AQQ70377.1"/>
    <property type="molecule type" value="Genomic_DNA"/>
</dbReference>
<feature type="transmembrane region" description="Helical" evidence="9">
    <location>
        <begin position="12"/>
        <end position="30"/>
    </location>
</feature>
<dbReference type="KEGG" id="pbas:SMSP2_00725"/>
<keyword evidence="2 9" id="KW-1003">Cell membrane</keyword>
<dbReference type="GO" id="GO:0005886">
    <property type="term" value="C:plasma membrane"/>
    <property type="evidence" value="ECO:0007669"/>
    <property type="project" value="UniProtKB-SubCell"/>
</dbReference>
<dbReference type="InterPro" id="IPR001872">
    <property type="entry name" value="Peptidase_A8"/>
</dbReference>
<proteinExistence type="inferred from homology"/>
<sequence length="176" mass="20054">MSFKYKPPQPGLLVIFVITASVFLFIDLWSKSAVFEFLADKPYWRYEVIPGWFNLVMRENSGAAWSMFAGQRLFLTGISAFAMAALIVIAFVGMFKTRVEYFVLGMFTAGVAGNLYDRLFNDGKVRDFIDINLQINDYHWPTFNIADSLLCIGVGIYILGFVFFAKEKESRNDSTD</sequence>
<evidence type="ECO:0000256" key="6">
    <source>
        <dbReference type="ARBA" id="ARBA00022801"/>
    </source>
</evidence>
<dbReference type="GO" id="GO:0004190">
    <property type="term" value="F:aspartic-type endopeptidase activity"/>
    <property type="evidence" value="ECO:0007669"/>
    <property type="project" value="UniProtKB-UniRule"/>
</dbReference>
<dbReference type="GO" id="GO:0006508">
    <property type="term" value="P:proteolysis"/>
    <property type="evidence" value="ECO:0007669"/>
    <property type="project" value="UniProtKB-KW"/>
</dbReference>
<evidence type="ECO:0000256" key="7">
    <source>
        <dbReference type="ARBA" id="ARBA00022989"/>
    </source>
</evidence>
<protein>
    <recommendedName>
        <fullName evidence="9">Lipoprotein signal peptidase</fullName>
        <ecNumber evidence="9">3.4.23.36</ecNumber>
    </recommendedName>
    <alternativeName>
        <fullName evidence="9">Prolipoprotein signal peptidase</fullName>
    </alternativeName>
    <alternativeName>
        <fullName evidence="9">Signal peptidase II</fullName>
        <shortName evidence="9">SPase II</shortName>
    </alternativeName>
</protein>
<name>A0A1Q2MDI4_9BACT</name>
<dbReference type="STRING" id="1851148.SMSP2_00725"/>
<keyword evidence="7 9" id="KW-1133">Transmembrane helix</keyword>
<dbReference type="AlphaFoldDB" id="A0A1Q2MDI4"/>
<evidence type="ECO:0000256" key="2">
    <source>
        <dbReference type="ARBA" id="ARBA00022475"/>
    </source>
</evidence>
<evidence type="ECO:0000313" key="11">
    <source>
        <dbReference type="EMBL" id="AQQ70377.1"/>
    </source>
</evidence>
<keyword evidence="11" id="KW-0449">Lipoprotein</keyword>
<evidence type="ECO:0000313" key="12">
    <source>
        <dbReference type="Proteomes" id="UP000188181"/>
    </source>
</evidence>
<evidence type="ECO:0000256" key="5">
    <source>
        <dbReference type="ARBA" id="ARBA00022750"/>
    </source>
</evidence>
<evidence type="ECO:0000256" key="9">
    <source>
        <dbReference type="HAMAP-Rule" id="MF_00161"/>
    </source>
</evidence>
<dbReference type="NCBIfam" id="TIGR00077">
    <property type="entry name" value="lspA"/>
    <property type="match status" value="1"/>
</dbReference>
<reference evidence="12" key="1">
    <citation type="submission" date="2017-02" db="EMBL/GenBank/DDBJ databases">
        <title>Comparative genomics and description of representatives of a novel lineage of planctomycetes thriving in anoxic sediments.</title>
        <authorList>
            <person name="Spring S."/>
            <person name="Bunk B."/>
            <person name="Sproer C."/>
        </authorList>
    </citation>
    <scope>NUCLEOTIDE SEQUENCE [LARGE SCALE GENOMIC DNA]</scope>
    <source>
        <strain evidence="12">SM-Chi-D1</strain>
    </source>
</reference>
<feature type="active site" evidence="9">
    <location>
        <position position="127"/>
    </location>
</feature>
<comment type="function">
    <text evidence="9">This protein specifically catalyzes the removal of signal peptides from prolipoproteins.</text>
</comment>
<gene>
    <name evidence="9 11" type="primary">lspA</name>
    <name evidence="11" type="ORF">SMSP2_00725</name>
</gene>
<evidence type="ECO:0000256" key="4">
    <source>
        <dbReference type="ARBA" id="ARBA00022692"/>
    </source>
</evidence>
<keyword evidence="12" id="KW-1185">Reference proteome</keyword>
<dbReference type="UniPathway" id="UPA00665"/>
<comment type="similarity">
    <text evidence="1 9 10">Belongs to the peptidase A8 family.</text>
</comment>
<feature type="transmembrane region" description="Helical" evidence="9">
    <location>
        <begin position="73"/>
        <end position="92"/>
    </location>
</feature>
<keyword evidence="3 9" id="KW-0645">Protease</keyword>
<dbReference type="Proteomes" id="UP000188181">
    <property type="component" value="Chromosome"/>
</dbReference>
<dbReference type="HAMAP" id="MF_00161">
    <property type="entry name" value="LspA"/>
    <property type="match status" value="1"/>
</dbReference>
<feature type="transmembrane region" description="Helical" evidence="9">
    <location>
        <begin position="99"/>
        <end position="116"/>
    </location>
</feature>
<evidence type="ECO:0000256" key="3">
    <source>
        <dbReference type="ARBA" id="ARBA00022670"/>
    </source>
</evidence>
<comment type="catalytic activity">
    <reaction evidence="9">
        <text>Release of signal peptides from bacterial membrane prolipoproteins. Hydrolyzes -Xaa-Yaa-Zaa-|-(S,diacylglyceryl)Cys-, in which Xaa is hydrophobic (preferably Leu), and Yaa (Ala or Ser) and Zaa (Gly or Ala) have small, neutral side chains.</text>
        <dbReference type="EC" id="3.4.23.36"/>
    </reaction>
</comment>
<comment type="subcellular location">
    <subcellularLocation>
        <location evidence="9">Cell membrane</location>
        <topology evidence="9">Multi-pass membrane protein</topology>
    </subcellularLocation>
</comment>
<dbReference type="RefSeq" id="WP_146682647.1">
    <property type="nucleotide sequence ID" value="NZ_CP019646.1"/>
</dbReference>
<keyword evidence="8 9" id="KW-0472">Membrane</keyword>
<dbReference type="PANTHER" id="PTHR33695:SF1">
    <property type="entry name" value="LIPOPROTEIN SIGNAL PEPTIDASE"/>
    <property type="match status" value="1"/>
</dbReference>
<organism evidence="11 12">
    <name type="scientific">Limihaloglobus sulfuriphilus</name>
    <dbReference type="NCBI Taxonomy" id="1851148"/>
    <lineage>
        <taxon>Bacteria</taxon>
        <taxon>Pseudomonadati</taxon>
        <taxon>Planctomycetota</taxon>
        <taxon>Phycisphaerae</taxon>
        <taxon>Sedimentisphaerales</taxon>
        <taxon>Sedimentisphaeraceae</taxon>
        <taxon>Limihaloglobus</taxon>
    </lineage>
</organism>
<dbReference type="EC" id="3.4.23.36" evidence="9"/>
<accession>A0A1Q2MDI4</accession>
<evidence type="ECO:0000256" key="8">
    <source>
        <dbReference type="ARBA" id="ARBA00023136"/>
    </source>
</evidence>
<keyword evidence="4 9" id="KW-0812">Transmembrane</keyword>
<feature type="active site" evidence="9">
    <location>
        <position position="147"/>
    </location>
</feature>
<comment type="pathway">
    <text evidence="9">Protein modification; lipoprotein biosynthesis (signal peptide cleavage).</text>
</comment>
<dbReference type="Pfam" id="PF01252">
    <property type="entry name" value="Peptidase_A8"/>
    <property type="match status" value="1"/>
</dbReference>
<feature type="transmembrane region" description="Helical" evidence="9">
    <location>
        <begin position="145"/>
        <end position="165"/>
    </location>
</feature>
<evidence type="ECO:0000256" key="10">
    <source>
        <dbReference type="RuleBase" id="RU004181"/>
    </source>
</evidence>
<keyword evidence="6 9" id="KW-0378">Hydrolase</keyword>
<keyword evidence="5 9" id="KW-0064">Aspartyl protease</keyword>
<dbReference type="PANTHER" id="PTHR33695">
    <property type="entry name" value="LIPOPROTEIN SIGNAL PEPTIDASE"/>
    <property type="match status" value="1"/>
</dbReference>
<dbReference type="PRINTS" id="PR00781">
    <property type="entry name" value="LIPOSIGPTASE"/>
</dbReference>
<dbReference type="OrthoDB" id="9810259at2"/>
<evidence type="ECO:0000256" key="1">
    <source>
        <dbReference type="ARBA" id="ARBA00006139"/>
    </source>
</evidence>